<comment type="function">
    <text evidence="5">Involved in urease metallocenter assembly. Binds nickel. Probably functions as a nickel donor during metallocenter assembly.</text>
</comment>
<dbReference type="OrthoDB" id="9810882at2"/>
<dbReference type="Pfam" id="PF02814">
    <property type="entry name" value="UreE_N"/>
    <property type="match status" value="1"/>
</dbReference>
<comment type="caution">
    <text evidence="7">The sequence shown here is derived from an EMBL/GenBank/DDBJ whole genome shotgun (WGS) entry which is preliminary data.</text>
</comment>
<dbReference type="Proteomes" id="UP000245962">
    <property type="component" value="Unassembled WGS sequence"/>
</dbReference>
<dbReference type="InterPro" id="IPR007864">
    <property type="entry name" value="UreE_C_dom"/>
</dbReference>
<dbReference type="GO" id="GO:0016151">
    <property type="term" value="F:nickel cation binding"/>
    <property type="evidence" value="ECO:0007669"/>
    <property type="project" value="UniProtKB-UniRule"/>
</dbReference>
<keyword evidence="4 5" id="KW-0143">Chaperone</keyword>
<dbReference type="InterPro" id="IPR004029">
    <property type="entry name" value="UreE_N"/>
</dbReference>
<dbReference type="HAMAP" id="MF_00822">
    <property type="entry name" value="UreE"/>
    <property type="match status" value="1"/>
</dbReference>
<keyword evidence="3 5" id="KW-0533">Nickel</keyword>
<evidence type="ECO:0000256" key="3">
    <source>
        <dbReference type="ARBA" id="ARBA00022596"/>
    </source>
</evidence>
<dbReference type="NCBIfam" id="NF009755">
    <property type="entry name" value="PRK13261.2-1"/>
    <property type="match status" value="1"/>
</dbReference>
<accession>A0A2U0I0L3</accession>
<dbReference type="SUPFAM" id="SSF69737">
    <property type="entry name" value="Urease metallochaperone UreE, C-terminal domain"/>
    <property type="match status" value="1"/>
</dbReference>
<sequence>MIIEKIIGNIQNLKTSEIEKRHIEKVNLESADLVKRVQRLKTDHNRDLGIRLSTPKDLKDGDILFMNDRSMIIIDVKSDDLLVIQPNDIQEMGVIAHELGNRHMPAKFEGNEMLVQYDYLVEELLKTKGIPFKREDRKVKDAFRHVTGAHSHG</sequence>
<evidence type="ECO:0000313" key="8">
    <source>
        <dbReference type="Proteomes" id="UP000245962"/>
    </source>
</evidence>
<dbReference type="Gene3D" id="3.30.70.790">
    <property type="entry name" value="UreE, C-terminal domain"/>
    <property type="match status" value="1"/>
</dbReference>
<evidence type="ECO:0000313" key="7">
    <source>
        <dbReference type="EMBL" id="PVW14637.1"/>
    </source>
</evidence>
<dbReference type="GO" id="GO:0006457">
    <property type="term" value="P:protein folding"/>
    <property type="evidence" value="ECO:0007669"/>
    <property type="project" value="InterPro"/>
</dbReference>
<keyword evidence="8" id="KW-1185">Reference proteome</keyword>
<dbReference type="GO" id="GO:0051082">
    <property type="term" value="F:unfolded protein binding"/>
    <property type="evidence" value="ECO:0007669"/>
    <property type="project" value="UniProtKB-UniRule"/>
</dbReference>
<name>A0A2U0I0L3_9FLAO</name>
<dbReference type="GO" id="GO:0005737">
    <property type="term" value="C:cytoplasm"/>
    <property type="evidence" value="ECO:0007669"/>
    <property type="project" value="UniProtKB-SubCell"/>
</dbReference>
<keyword evidence="2 5" id="KW-0963">Cytoplasm</keyword>
<feature type="domain" description="UreE urease accessory N-terminal" evidence="6">
    <location>
        <begin position="6"/>
        <end position="72"/>
    </location>
</feature>
<dbReference type="PIRSF" id="PIRSF036402">
    <property type="entry name" value="Ureas_acces_UreE"/>
    <property type="match status" value="1"/>
</dbReference>
<protein>
    <recommendedName>
        <fullName evidence="5">Urease accessory protein UreE</fullName>
    </recommendedName>
</protein>
<dbReference type="SMART" id="SM00988">
    <property type="entry name" value="UreE_N"/>
    <property type="match status" value="1"/>
</dbReference>
<comment type="subcellular location">
    <subcellularLocation>
        <location evidence="1 5">Cytoplasm</location>
    </subcellularLocation>
</comment>
<dbReference type="EMBL" id="QEHR01000005">
    <property type="protein sequence ID" value="PVW14637.1"/>
    <property type="molecule type" value="Genomic_DNA"/>
</dbReference>
<dbReference type="InterPro" id="IPR012406">
    <property type="entry name" value="UreE"/>
</dbReference>
<dbReference type="GO" id="GO:0019627">
    <property type="term" value="P:urea metabolic process"/>
    <property type="evidence" value="ECO:0007669"/>
    <property type="project" value="InterPro"/>
</dbReference>
<gene>
    <name evidence="5" type="primary">ureE</name>
    <name evidence="7" type="ORF">DDV96_08920</name>
</gene>
<dbReference type="SUPFAM" id="SSF69287">
    <property type="entry name" value="Urease metallochaperone UreE, N-terminal domain"/>
    <property type="match status" value="1"/>
</dbReference>
<comment type="similarity">
    <text evidence="5">Belongs to the UreE family.</text>
</comment>
<dbReference type="RefSeq" id="WP_116694407.1">
    <property type="nucleotide sequence ID" value="NZ_QEHR01000005.1"/>
</dbReference>
<proteinExistence type="inferred from homology"/>
<dbReference type="Pfam" id="PF05194">
    <property type="entry name" value="UreE_C"/>
    <property type="match status" value="1"/>
</dbReference>
<dbReference type="GO" id="GO:0065003">
    <property type="term" value="P:protein-containing complex assembly"/>
    <property type="evidence" value="ECO:0007669"/>
    <property type="project" value="InterPro"/>
</dbReference>
<evidence type="ECO:0000256" key="2">
    <source>
        <dbReference type="ARBA" id="ARBA00022490"/>
    </source>
</evidence>
<dbReference type="InterPro" id="IPR036118">
    <property type="entry name" value="UreE_N_sf"/>
</dbReference>
<organism evidence="7 8">
    <name type="scientific">Marixanthomonas spongiae</name>
    <dbReference type="NCBI Taxonomy" id="2174845"/>
    <lineage>
        <taxon>Bacteria</taxon>
        <taxon>Pseudomonadati</taxon>
        <taxon>Bacteroidota</taxon>
        <taxon>Flavobacteriia</taxon>
        <taxon>Flavobacteriales</taxon>
        <taxon>Flavobacteriaceae</taxon>
        <taxon>Marixanthomonas</taxon>
    </lineage>
</organism>
<evidence type="ECO:0000256" key="4">
    <source>
        <dbReference type="ARBA" id="ARBA00023186"/>
    </source>
</evidence>
<evidence type="ECO:0000256" key="5">
    <source>
        <dbReference type="HAMAP-Rule" id="MF_00822"/>
    </source>
</evidence>
<dbReference type="CDD" id="cd00571">
    <property type="entry name" value="UreE"/>
    <property type="match status" value="1"/>
</dbReference>
<dbReference type="Gene3D" id="2.60.260.20">
    <property type="entry name" value="Urease metallochaperone UreE, N-terminal domain"/>
    <property type="match status" value="1"/>
</dbReference>
<dbReference type="AlphaFoldDB" id="A0A2U0I0L3"/>
<reference evidence="7 8" key="1">
    <citation type="submission" date="2018-04" db="EMBL/GenBank/DDBJ databases">
        <title>Marixanthomonas spongiae HN-E44 sp. nov., isolated from a marine sponge.</title>
        <authorList>
            <person name="Luo L."/>
            <person name="Zhuang L."/>
        </authorList>
    </citation>
    <scope>NUCLEOTIDE SEQUENCE [LARGE SCALE GENOMIC DNA]</scope>
    <source>
        <strain evidence="7 8">HN-E44</strain>
    </source>
</reference>
<evidence type="ECO:0000259" key="6">
    <source>
        <dbReference type="SMART" id="SM00988"/>
    </source>
</evidence>
<evidence type="ECO:0000256" key="1">
    <source>
        <dbReference type="ARBA" id="ARBA00004496"/>
    </source>
</evidence>